<reference evidence="2" key="1">
    <citation type="journal article" date="2019" name="Science">
        <title>Mutation of a bHLH transcription factor allowed almond domestication.</title>
        <authorList>
            <person name="Sanchez-Perez R."/>
            <person name="Pavan S."/>
            <person name="Mazzeo R."/>
            <person name="Moldovan C."/>
            <person name="Aiese Cigliano R."/>
            <person name="Del Cueto J."/>
            <person name="Ricciardi F."/>
            <person name="Lotti C."/>
            <person name="Ricciardi L."/>
            <person name="Dicenta F."/>
            <person name="Lopez-Marques R.L."/>
            <person name="Lindberg Moller B."/>
        </authorList>
    </citation>
    <scope>NUCLEOTIDE SEQUENCE</scope>
</reference>
<evidence type="ECO:0000256" key="1">
    <source>
        <dbReference type="SAM" id="SignalP"/>
    </source>
</evidence>
<evidence type="ECO:0000313" key="2">
    <source>
        <dbReference type="EMBL" id="BBG93077.1"/>
    </source>
</evidence>
<accession>A0A4Y1QMR0</accession>
<protein>
    <submittedName>
        <fullName evidence="2">Uncharacterized protein</fullName>
    </submittedName>
</protein>
<organism evidence="2">
    <name type="scientific">Prunus dulcis</name>
    <name type="common">Almond</name>
    <name type="synonym">Amygdalus dulcis</name>
    <dbReference type="NCBI Taxonomy" id="3755"/>
    <lineage>
        <taxon>Eukaryota</taxon>
        <taxon>Viridiplantae</taxon>
        <taxon>Streptophyta</taxon>
        <taxon>Embryophyta</taxon>
        <taxon>Tracheophyta</taxon>
        <taxon>Spermatophyta</taxon>
        <taxon>Magnoliopsida</taxon>
        <taxon>eudicotyledons</taxon>
        <taxon>Gunneridae</taxon>
        <taxon>Pentapetalae</taxon>
        <taxon>rosids</taxon>
        <taxon>fabids</taxon>
        <taxon>Rosales</taxon>
        <taxon>Rosaceae</taxon>
        <taxon>Amygdaloideae</taxon>
        <taxon>Amygdaleae</taxon>
        <taxon>Prunus</taxon>
    </lineage>
</organism>
<name>A0A4Y1QMR0_PRUDU</name>
<sequence length="116" mass="12603">MASSKTFLLLGLVCVVLILIVSEASARELAETTTQINQRKLINGAYERSAHGGALPIDVVSTIVEGKVPMDMVSTTVKEKVVTDVSETPTVKEGKDKVETMATMKDQDLELLRLKQ</sequence>
<dbReference type="AlphaFoldDB" id="A0A4Y1QMR0"/>
<keyword evidence="1" id="KW-0732">Signal</keyword>
<dbReference type="EMBL" id="AP019297">
    <property type="protein sequence ID" value="BBG93077.1"/>
    <property type="molecule type" value="Genomic_DNA"/>
</dbReference>
<proteinExistence type="predicted"/>
<feature type="chain" id="PRO_5021230210" evidence="1">
    <location>
        <begin position="27"/>
        <end position="116"/>
    </location>
</feature>
<feature type="signal peptide" evidence="1">
    <location>
        <begin position="1"/>
        <end position="26"/>
    </location>
</feature>
<gene>
    <name evidence="2" type="ORF">Prudu_000981</name>
</gene>